<keyword evidence="5" id="KW-0693">Viral RNA replication</keyword>
<evidence type="ECO:0000256" key="1">
    <source>
        <dbReference type="ARBA" id="ARBA00012494"/>
    </source>
</evidence>
<reference evidence="10" key="1">
    <citation type="journal article" date="2016" name="Nature">
        <title>Redefining the invertebrate RNA virosphere.</title>
        <authorList>
            <person name="Shi M."/>
            <person name="Lin X.D."/>
            <person name="Tian J.H."/>
            <person name="Chen L.J."/>
            <person name="Chen X."/>
            <person name="Li C.X."/>
            <person name="Qin X.C."/>
            <person name="Li J."/>
            <person name="Cao J.P."/>
            <person name="Eden J.S."/>
            <person name="Buchmann J."/>
            <person name="Wang W."/>
            <person name="Xu J."/>
            <person name="Holmes E.C."/>
            <person name="Zhang Y.Z."/>
        </authorList>
    </citation>
    <scope>NUCLEOTIDE SEQUENCE</scope>
    <source>
        <strain evidence="10">WHWN53257</strain>
    </source>
</reference>
<evidence type="ECO:0000313" key="10">
    <source>
        <dbReference type="EMBL" id="APG77239.1"/>
    </source>
</evidence>
<name>A0A1L3KIT6_9VIRU</name>
<dbReference type="PROSITE" id="PS50522">
    <property type="entry name" value="RDRP_PHAGE"/>
    <property type="match status" value="1"/>
</dbReference>
<accession>A0A1L3KIT6</accession>
<comment type="catalytic activity">
    <reaction evidence="7">
        <text>RNA(n) + a ribonucleoside 5'-triphosphate = RNA(n+1) + diphosphate</text>
        <dbReference type="Rhea" id="RHEA:21248"/>
        <dbReference type="Rhea" id="RHEA-COMP:14527"/>
        <dbReference type="Rhea" id="RHEA-COMP:17342"/>
        <dbReference type="ChEBI" id="CHEBI:33019"/>
        <dbReference type="ChEBI" id="CHEBI:61557"/>
        <dbReference type="ChEBI" id="CHEBI:140395"/>
        <dbReference type="EC" id="2.7.7.48"/>
    </reaction>
</comment>
<feature type="domain" description="RdRp catalytic" evidence="9">
    <location>
        <begin position="303"/>
        <end position="447"/>
    </location>
</feature>
<dbReference type="SUPFAM" id="SSF56672">
    <property type="entry name" value="DNA/RNA polymerases"/>
    <property type="match status" value="1"/>
</dbReference>
<evidence type="ECO:0000256" key="7">
    <source>
        <dbReference type="ARBA" id="ARBA00048744"/>
    </source>
</evidence>
<feature type="binding site" evidence="8">
    <location>
        <position position="415"/>
    </location>
    <ligand>
        <name>Mg(2+)</name>
        <dbReference type="ChEBI" id="CHEBI:18420"/>
        <label>2</label>
    </ligand>
</feature>
<sequence>MNGGGLKSLMLFLRKVLEELGDRCGTSTDLDWKTIETRSENEGFSFITITLTNFASDFQKSLDQGYVAPSQFKSFSFSGGLPRFLGGFLELVFSRKDGRLLDLPSIDAIHAVQQITSAFGKIFLDCSDARVKAAIDGYIKCEKEVRLKWDELGDAKRFQFSRIKTLLFADMFTYVDHSIYVNGVMPKHGPGATAERITSNQKYVFSEWPQRLNNAFPAWENIVATLDDYESLEQLDFLEPGQERPVRVVTVPKTLKTPRIIAIEPVAMQYMQQGILELFEDGVSRFDIPRNFISWKSQIPNQELARKGSADGSLATLDLSEASDRVSNQLVRLLFEDHPHLMEAVDATRSRKADVPGHGVIRLAKFASMGSALCFPIESMVFMTVLFCGIEDELNRPLTRKDIKSYFGRVRTYGDDIIVPTGYVHSVVNSLETFGFKVNSNKSFWTGKFRESCGKYYYDGVDISFVRFRRNVPTQRRHAQEVTSLVETRNHFYRSGMWATVKVLDEHLDSLTRRFGWPFPKVHENSPLLGRLTFLPYEYDKWDQFLHRPLVKGCVMESTLPEDFLDGTPALLKFFLKRSELPFVDRNHLERAGRPDSVRIKVRYGTPY</sequence>
<keyword evidence="3" id="KW-0548">Nucleotidyltransferase</keyword>
<keyword evidence="4" id="KW-0547">Nucleotide-binding</keyword>
<evidence type="ECO:0000256" key="8">
    <source>
        <dbReference type="PIRSR" id="PIRSR605093-1"/>
    </source>
</evidence>
<evidence type="ECO:0000256" key="2">
    <source>
        <dbReference type="ARBA" id="ARBA00022679"/>
    </source>
</evidence>
<comment type="cofactor">
    <cofactor evidence="8">
        <name>Mg(2+)</name>
        <dbReference type="ChEBI" id="CHEBI:18420"/>
    </cofactor>
    <text evidence="8">Binds 2 Mg(2+) per subunit.</text>
</comment>
<dbReference type="InterPro" id="IPR043502">
    <property type="entry name" value="DNA/RNA_pol_sf"/>
</dbReference>
<keyword evidence="8" id="KW-0460">Magnesium</keyword>
<evidence type="ECO:0000256" key="6">
    <source>
        <dbReference type="ARBA" id="ARBA00030248"/>
    </source>
</evidence>
<proteinExistence type="predicted"/>
<dbReference type="EC" id="2.7.7.48" evidence="1"/>
<dbReference type="GO" id="GO:0039694">
    <property type="term" value="P:viral RNA genome replication"/>
    <property type="evidence" value="ECO:0007669"/>
    <property type="project" value="InterPro"/>
</dbReference>
<protein>
    <recommendedName>
        <fullName evidence="1">RNA-directed RNA polymerase</fullName>
        <ecNumber evidence="1">2.7.7.48</ecNumber>
    </recommendedName>
    <alternativeName>
        <fullName evidence="6">RNA replicase beta chain</fullName>
    </alternativeName>
</protein>
<feature type="binding site" evidence="8">
    <location>
        <position position="318"/>
    </location>
    <ligand>
        <name>Mg(2+)</name>
        <dbReference type="ChEBI" id="CHEBI:18420"/>
        <label>2</label>
    </ligand>
</feature>
<dbReference type="EMBL" id="KX883592">
    <property type="protein sequence ID" value="APG77239.1"/>
    <property type="molecule type" value="Genomic_RNA"/>
</dbReference>
<evidence type="ECO:0000256" key="5">
    <source>
        <dbReference type="ARBA" id="ARBA00022953"/>
    </source>
</evidence>
<evidence type="ECO:0000256" key="3">
    <source>
        <dbReference type="ARBA" id="ARBA00022695"/>
    </source>
</evidence>
<dbReference type="GO" id="GO:0003968">
    <property type="term" value="F:RNA-directed RNA polymerase activity"/>
    <property type="evidence" value="ECO:0007669"/>
    <property type="project" value="UniProtKB-EC"/>
</dbReference>
<evidence type="ECO:0000256" key="4">
    <source>
        <dbReference type="ARBA" id="ARBA00022741"/>
    </source>
</evidence>
<evidence type="ECO:0000259" key="9">
    <source>
        <dbReference type="PROSITE" id="PS50522"/>
    </source>
</evidence>
<keyword evidence="2" id="KW-0808">Transferase</keyword>
<dbReference type="GO" id="GO:0046872">
    <property type="term" value="F:metal ion binding"/>
    <property type="evidence" value="ECO:0007669"/>
    <property type="project" value="UniProtKB-KW"/>
</dbReference>
<dbReference type="Pfam" id="PF03431">
    <property type="entry name" value="RNA_replicase_B"/>
    <property type="match status" value="1"/>
</dbReference>
<dbReference type="InterPro" id="IPR007096">
    <property type="entry name" value="RNA-dir_Rpol_cat_phage"/>
</dbReference>
<feature type="binding site" evidence="8">
    <location>
        <position position="416"/>
    </location>
    <ligand>
        <name>Mg(2+)</name>
        <dbReference type="ChEBI" id="CHEBI:18420"/>
        <label>2</label>
    </ligand>
</feature>
<keyword evidence="8" id="KW-0479">Metal-binding</keyword>
<dbReference type="GO" id="GO:0000166">
    <property type="term" value="F:nucleotide binding"/>
    <property type="evidence" value="ECO:0007669"/>
    <property type="project" value="UniProtKB-KW"/>
</dbReference>
<organism evidence="10">
    <name type="scientific">Hubei levi-like virus 1</name>
    <dbReference type="NCBI Taxonomy" id="1922908"/>
    <lineage>
        <taxon>Viruses</taxon>
        <taxon>Riboviria</taxon>
    </lineage>
</organism>
<dbReference type="InterPro" id="IPR005093">
    <property type="entry name" value="RNArep_beta"/>
</dbReference>